<dbReference type="InterPro" id="IPR012337">
    <property type="entry name" value="RNaseH-like_sf"/>
</dbReference>
<feature type="domain" description="RNase H type-1" evidence="1">
    <location>
        <begin position="1"/>
        <end position="97"/>
    </location>
</feature>
<dbReference type="GO" id="GO:0004523">
    <property type="term" value="F:RNA-DNA hybrid ribonuclease activity"/>
    <property type="evidence" value="ECO:0007669"/>
    <property type="project" value="InterPro"/>
</dbReference>
<organism evidence="2 3">
    <name type="scientific">Amblyomma americanum</name>
    <name type="common">Lone star tick</name>
    <dbReference type="NCBI Taxonomy" id="6943"/>
    <lineage>
        <taxon>Eukaryota</taxon>
        <taxon>Metazoa</taxon>
        <taxon>Ecdysozoa</taxon>
        <taxon>Arthropoda</taxon>
        <taxon>Chelicerata</taxon>
        <taxon>Arachnida</taxon>
        <taxon>Acari</taxon>
        <taxon>Parasitiformes</taxon>
        <taxon>Ixodida</taxon>
        <taxon>Ixodoidea</taxon>
        <taxon>Ixodidae</taxon>
        <taxon>Amblyomminae</taxon>
        <taxon>Amblyomma</taxon>
    </lineage>
</organism>
<dbReference type="Proteomes" id="UP001321473">
    <property type="component" value="Unassembled WGS sequence"/>
</dbReference>
<dbReference type="SUPFAM" id="SSF53098">
    <property type="entry name" value="Ribonuclease H-like"/>
    <property type="match status" value="1"/>
</dbReference>
<dbReference type="GO" id="GO:0003676">
    <property type="term" value="F:nucleic acid binding"/>
    <property type="evidence" value="ECO:0007669"/>
    <property type="project" value="InterPro"/>
</dbReference>
<dbReference type="Gene3D" id="3.30.420.10">
    <property type="entry name" value="Ribonuclease H-like superfamily/Ribonuclease H"/>
    <property type="match status" value="1"/>
</dbReference>
<reference evidence="2 3" key="1">
    <citation type="journal article" date="2023" name="Arcadia Sci">
        <title>De novo assembly of a long-read Amblyomma americanum tick genome.</title>
        <authorList>
            <person name="Chou S."/>
            <person name="Poskanzer K.E."/>
            <person name="Rollins M."/>
            <person name="Thuy-Boun P.S."/>
        </authorList>
    </citation>
    <scope>NUCLEOTIDE SEQUENCE [LARGE SCALE GENOMIC DNA]</scope>
    <source>
        <strain evidence="2">F_SG_1</strain>
        <tissue evidence="2">Salivary glands</tissue>
    </source>
</reference>
<dbReference type="PROSITE" id="PS50879">
    <property type="entry name" value="RNASE_H_1"/>
    <property type="match status" value="1"/>
</dbReference>
<dbReference type="InterPro" id="IPR002156">
    <property type="entry name" value="RNaseH_domain"/>
</dbReference>
<evidence type="ECO:0000313" key="3">
    <source>
        <dbReference type="Proteomes" id="UP001321473"/>
    </source>
</evidence>
<accession>A0AAQ4DNJ4</accession>
<evidence type="ECO:0000313" key="2">
    <source>
        <dbReference type="EMBL" id="KAK8764034.1"/>
    </source>
</evidence>
<dbReference type="AlphaFoldDB" id="A0AAQ4DNJ4"/>
<gene>
    <name evidence="2" type="ORF">V5799_033357</name>
</gene>
<dbReference type="CDD" id="cd09276">
    <property type="entry name" value="Rnase_HI_RT_non_LTR"/>
    <property type="match status" value="1"/>
</dbReference>
<comment type="caution">
    <text evidence="2">The sequence shown here is derived from an EMBL/GenBank/DDBJ whole genome shotgun (WGS) entry which is preliminary data.</text>
</comment>
<sequence>MQRLASSTTAEVAALHLAADLILETPDLSPAVVLSDSRAALTTLRRVHHTLPMYANMDSKLRQAREFGRDILLQWLSSHVGISGNEQADQLARQAHADGTPECTAISPFDVARHNIKARIVAQHPDARVAAGKAPRPISSRDFDLIDRTTLLRMRIGCIWTAERMHRLRGTISPLCKDCGEVETLDHLLMKCPALSKHRKAMEASYRHLALPCESAQQLLFLAGPREKMGRAFRALLQFVRDAQLLERF</sequence>
<evidence type="ECO:0000259" key="1">
    <source>
        <dbReference type="PROSITE" id="PS50879"/>
    </source>
</evidence>
<dbReference type="InterPro" id="IPR036397">
    <property type="entry name" value="RNaseH_sf"/>
</dbReference>
<proteinExistence type="predicted"/>
<name>A0AAQ4DNJ4_AMBAM</name>
<protein>
    <recommendedName>
        <fullName evidence="1">RNase H type-1 domain-containing protein</fullName>
    </recommendedName>
</protein>
<keyword evidence="3" id="KW-1185">Reference proteome</keyword>
<dbReference type="EMBL" id="JARKHS020028751">
    <property type="protein sequence ID" value="KAK8764034.1"/>
    <property type="molecule type" value="Genomic_DNA"/>
</dbReference>